<dbReference type="Gene3D" id="3.40.1360.10">
    <property type="match status" value="1"/>
</dbReference>
<reference evidence="3 4" key="1">
    <citation type="submission" date="2021-08" db="EMBL/GenBank/DDBJ databases">
        <title>Draft genome sequence of Mycolicibacterium sp. NGTWS1702 strain.</title>
        <authorList>
            <person name="Matsumoto M."/>
            <person name="Tang B.C.C."/>
            <person name="Machida Y."/>
            <person name="Matoyama H."/>
            <person name="Kishihara T."/>
            <person name="Sato S."/>
            <person name="Kondo I."/>
            <person name="Sano M."/>
            <person name="Kato G."/>
        </authorList>
    </citation>
    <scope>NUCLEOTIDE SEQUENCE [LARGE SCALE GENOMIC DNA]</scope>
    <source>
        <strain evidence="3 4">NGTWSNA01</strain>
    </source>
</reference>
<evidence type="ECO:0000313" key="3">
    <source>
        <dbReference type="EMBL" id="GJF17093.1"/>
    </source>
</evidence>
<dbReference type="Gene3D" id="3.30.565.10">
    <property type="entry name" value="Histidine kinase-like ATPase, C-terminal domain"/>
    <property type="match status" value="1"/>
</dbReference>
<dbReference type="InterPro" id="IPR036890">
    <property type="entry name" value="HATPase_C_sf"/>
</dbReference>
<feature type="domain" description="Topoisomerase 6 subunit A/Spo11 TOPRIM" evidence="2">
    <location>
        <begin position="587"/>
        <end position="661"/>
    </location>
</feature>
<dbReference type="Pfam" id="PF21180">
    <property type="entry name" value="TOP6A-Spo11_Toprim"/>
    <property type="match status" value="1"/>
</dbReference>
<dbReference type="SUPFAM" id="SSF55874">
    <property type="entry name" value="ATPase domain of HSP90 chaperone/DNA topoisomerase II/histidine kinase"/>
    <property type="match status" value="1"/>
</dbReference>
<evidence type="ECO:0000313" key="4">
    <source>
        <dbReference type="Proteomes" id="UP001060504"/>
    </source>
</evidence>
<dbReference type="Proteomes" id="UP001060504">
    <property type="component" value="Unassembled WGS sequence"/>
</dbReference>
<gene>
    <name evidence="3" type="ORF">NGTWS1702_22990</name>
</gene>
<feature type="region of interest" description="Disordered" evidence="1">
    <location>
        <begin position="457"/>
        <end position="482"/>
    </location>
</feature>
<evidence type="ECO:0000259" key="2">
    <source>
        <dbReference type="Pfam" id="PF21180"/>
    </source>
</evidence>
<accession>A0ABQ4VAU3</accession>
<protein>
    <recommendedName>
        <fullName evidence="2">Topoisomerase 6 subunit A/Spo11 TOPRIM domain-containing protein</fullName>
    </recommendedName>
</protein>
<dbReference type="EMBL" id="BPRH01002408">
    <property type="protein sequence ID" value="GJF17093.1"/>
    <property type="molecule type" value="Genomic_DNA"/>
</dbReference>
<comment type="caution">
    <text evidence="3">The sequence shown here is derived from an EMBL/GenBank/DDBJ whole genome shotgun (WGS) entry which is preliminary data.</text>
</comment>
<name>A0ABQ4VAU3_9MYCO</name>
<dbReference type="InterPro" id="IPR036078">
    <property type="entry name" value="Spo11/TopoVI_A_sf"/>
</dbReference>
<dbReference type="SUPFAM" id="SSF56726">
    <property type="entry name" value="DNA topoisomerase IV, alpha subunit"/>
    <property type="match status" value="1"/>
</dbReference>
<keyword evidence="4" id="KW-1185">Reference proteome</keyword>
<sequence>MSELVQRTVFATPRAAEFLEERTLQAQTGQPVDAFGSVVIKELIDNALDAAESAGRAPIINIITRAENGITFVTVTDNGSGITSATIAKIIDFSVLASDKARYRGPSRGAQGNALKTLLGIPFALGVAEPVIIESCGVRHELRVSADPAGDVHVAHDTAVSGQKVGTSVSVPLPDYLEIDAGGWAFNTALVNPHATITVDNPPNSDTDRGAEFYKPSDHGWSKWTPAMPSSPHWYDKGAFTALVYSQIREIKTTGVDVPLGGFITEFDGLKGSVKQKAIRTVAAAITHLSGLEGRDDTINALHDAMLTHAKPTPAGKLGAVGKDHFERLLDDWYGVRRCWYKASTVTDDGVPYVVEVAVADTEASGGVWFGCNHSPAFGDPLGRTRLSAADIYVTGAASFLSQSGVDQDHRAAVVHVICAAPQFVDKGKVALVAPVTVADAAARTLESATKVIRREDEQRRKDAAKADRAEQRARDEARRAERQMSLKDAVFRVMPEAKAAAGHVVDVRTLFYQVRPRIQQFTNAEFNYDYFTQTLVPEYERTVSPLEGLYYEARGELHHPHDGQVIKLGTREVEAYIPPEWQFNKVLYIEKSGLAAQLAPYELSQRYDMAIIHGKGYAAKACRELLAIFSEIHDAEIFVLHDGDLDGYNIARTLAEATRRMPDHHIKVIDLGLTVPQAIEHGLETEGFTRKKALPTDLELDDDAVEWFTGEPFFAGVDKKGRPKTHYACRRCELNAFSADQLVEFIKDGLRRHSATAKVIPPQPIITDRALTVRDDQLTELINDELDRIFGIAGIRDQLISEFPTLADVDHTGIQDSFADAPTLSWRGATRQLVAEHIDADGDGITASIIAQLRATIDNAAAQDGDL</sequence>
<organism evidence="3 4">
    <name type="scientific">Mycolicibacterium cyprinidarum</name>
    <dbReference type="NCBI Taxonomy" id="2860311"/>
    <lineage>
        <taxon>Bacteria</taxon>
        <taxon>Bacillati</taxon>
        <taxon>Actinomycetota</taxon>
        <taxon>Actinomycetes</taxon>
        <taxon>Mycobacteriales</taxon>
        <taxon>Mycobacteriaceae</taxon>
        <taxon>Mycolicibacterium</taxon>
    </lineage>
</organism>
<dbReference type="InterPro" id="IPR034136">
    <property type="entry name" value="TOPRIM_Topo6A/Spo11"/>
</dbReference>
<evidence type="ECO:0000256" key="1">
    <source>
        <dbReference type="SAM" id="MobiDB-lite"/>
    </source>
</evidence>
<proteinExistence type="predicted"/>